<dbReference type="RefSeq" id="WP_051774912.1">
    <property type="nucleotide sequence ID" value="NZ_HG315671.1"/>
</dbReference>
<proteinExistence type="predicted"/>
<protein>
    <recommendedName>
        <fullName evidence="3">GLPGLI family protein</fullName>
    </recommendedName>
</protein>
<accession>T2KRL4</accession>
<evidence type="ECO:0000313" key="1">
    <source>
        <dbReference type="EMBL" id="CDF81158.1"/>
    </source>
</evidence>
<dbReference type="Proteomes" id="UP000016160">
    <property type="component" value="Chromosome"/>
</dbReference>
<dbReference type="InterPro" id="IPR005901">
    <property type="entry name" value="GLPGLI"/>
</dbReference>
<dbReference type="AlphaFoldDB" id="T2KRL4"/>
<dbReference type="HOGENOM" id="CLU_092759_0_0_10"/>
<dbReference type="Pfam" id="PF09697">
    <property type="entry name" value="Porph_ging"/>
    <property type="match status" value="1"/>
</dbReference>
<sequence length="261" mass="30305">MKTYYQLTLVVLLSVFSLKIEAQKKVTYTLKVNYDIHYNTARPNTQKGVLYLDNSNTKSIYKEGKNTDGTVAQDEDDNMAFSLSVRGIESFYFLDLVSDSLYSKQMVYLDEAVILEGKPNMAWQLTNEEKQLDNLKVKKATLSFRGRNYTAWYCEEYPVQFGPWKFHGLPGLILEISDETKMYHWVATRIKKIETPEVIQVDSLMRDTKQMDLKTFAAIRYNINNARPRARSPRGVTTTYGVIPRNGIEILFEWEEEPESE</sequence>
<keyword evidence="2" id="KW-1185">Reference proteome</keyword>
<dbReference type="PATRIC" id="fig|1347342.6.peg.3475"/>
<dbReference type="STRING" id="1347342.BN863_34460"/>
<organism evidence="1 2">
    <name type="scientific">Formosa agariphila (strain DSM 15362 / KCTC 12365 / LMG 23005 / KMM 3901 / M-2Alg 35-1)</name>
    <dbReference type="NCBI Taxonomy" id="1347342"/>
    <lineage>
        <taxon>Bacteria</taxon>
        <taxon>Pseudomonadati</taxon>
        <taxon>Bacteroidota</taxon>
        <taxon>Flavobacteriia</taxon>
        <taxon>Flavobacteriales</taxon>
        <taxon>Flavobacteriaceae</taxon>
        <taxon>Formosa</taxon>
    </lineage>
</organism>
<dbReference type="EMBL" id="HG315671">
    <property type="protein sequence ID" value="CDF81158.1"/>
    <property type="molecule type" value="Genomic_DNA"/>
</dbReference>
<name>T2KRL4_FORAG</name>
<reference evidence="1 2" key="1">
    <citation type="journal article" date="2013" name="Appl. Environ. Microbiol.">
        <title>The genome of the alga-associated marine flavobacterium Formosa agariphila KMM 3901T reveals a broad potential for degradation of algal polysaccharides.</title>
        <authorList>
            <person name="Mann A.J."/>
            <person name="Hahnke R.L."/>
            <person name="Huang S."/>
            <person name="Werner J."/>
            <person name="Xing P."/>
            <person name="Barbeyron T."/>
            <person name="Huettel B."/>
            <person name="Stueber K."/>
            <person name="Reinhardt R."/>
            <person name="Harder J."/>
            <person name="Gloeckner F.O."/>
            <person name="Amann R.I."/>
            <person name="Teeling H."/>
        </authorList>
    </citation>
    <scope>NUCLEOTIDE SEQUENCE [LARGE SCALE GENOMIC DNA]</scope>
    <source>
        <strain evidence="2">DSM 15362 / KCTC 12365 / LMG 23005 / KMM 3901</strain>
    </source>
</reference>
<evidence type="ECO:0008006" key="3">
    <source>
        <dbReference type="Google" id="ProtNLM"/>
    </source>
</evidence>
<evidence type="ECO:0000313" key="2">
    <source>
        <dbReference type="Proteomes" id="UP000016160"/>
    </source>
</evidence>
<dbReference type="eggNOG" id="ENOG5032Y7Q">
    <property type="taxonomic scope" value="Bacteria"/>
</dbReference>
<dbReference type="OrthoDB" id="1440774at2"/>
<dbReference type="NCBIfam" id="TIGR01200">
    <property type="entry name" value="GLPGLI"/>
    <property type="match status" value="1"/>
</dbReference>
<gene>
    <name evidence="1" type="ORF">BN863_34460</name>
</gene>